<dbReference type="Gene3D" id="2.30.40.10">
    <property type="entry name" value="Urease, subunit C, domain 1"/>
    <property type="match status" value="1"/>
</dbReference>
<dbReference type="GO" id="GO:0046872">
    <property type="term" value="F:metal ion binding"/>
    <property type="evidence" value="ECO:0007669"/>
    <property type="project" value="UniProtKB-KW"/>
</dbReference>
<dbReference type="GO" id="GO:0019239">
    <property type="term" value="F:deaminase activity"/>
    <property type="evidence" value="ECO:0007669"/>
    <property type="project" value="UniProtKB-ARBA"/>
</dbReference>
<dbReference type="Gene3D" id="3.20.20.140">
    <property type="entry name" value="Metal-dependent hydrolases"/>
    <property type="match status" value="1"/>
</dbReference>
<dbReference type="RefSeq" id="WP_054360995.1">
    <property type="nucleotide sequence ID" value="NZ_LJYW01000001.1"/>
</dbReference>
<dbReference type="PANTHER" id="PTHR32027:SF9">
    <property type="entry name" value="BLL3847 PROTEIN"/>
    <property type="match status" value="1"/>
</dbReference>
<protein>
    <submittedName>
        <fullName evidence="4">Cytosine deaminase</fullName>
    </submittedName>
</protein>
<dbReference type="GO" id="GO:0016814">
    <property type="term" value="F:hydrolase activity, acting on carbon-nitrogen (but not peptide) bonds, in cyclic amidines"/>
    <property type="evidence" value="ECO:0007669"/>
    <property type="project" value="UniProtKB-ARBA"/>
</dbReference>
<accession>A0A0P6VV64</accession>
<dbReference type="STRING" id="665126.ABB55_23560"/>
<evidence type="ECO:0000313" key="4">
    <source>
        <dbReference type="EMBL" id="KPL54829.1"/>
    </source>
</evidence>
<feature type="domain" description="Amidohydrolase 3" evidence="3">
    <location>
        <begin position="41"/>
        <end position="389"/>
    </location>
</feature>
<dbReference type="Proteomes" id="UP000048984">
    <property type="component" value="Unassembled WGS sequence"/>
</dbReference>
<comment type="caution">
    <text evidence="4">The sequence shown here is derived from an EMBL/GenBank/DDBJ whole genome shotgun (WGS) entry which is preliminary data.</text>
</comment>
<keyword evidence="2" id="KW-0378">Hydrolase</keyword>
<evidence type="ECO:0000256" key="2">
    <source>
        <dbReference type="ARBA" id="ARBA00022801"/>
    </source>
</evidence>
<dbReference type="AlphaFoldDB" id="A0A0P6VV64"/>
<dbReference type="FunFam" id="3.20.20.140:FF:000019">
    <property type="entry name" value="Cytosine deaminase"/>
    <property type="match status" value="1"/>
</dbReference>
<keyword evidence="1" id="KW-0479">Metal-binding</keyword>
<dbReference type="Pfam" id="PF07969">
    <property type="entry name" value="Amidohydro_3"/>
    <property type="match status" value="1"/>
</dbReference>
<organism evidence="4 5">
    <name type="scientific">Prosthecodimorpha hirschii</name>
    <dbReference type="NCBI Taxonomy" id="665126"/>
    <lineage>
        <taxon>Bacteria</taxon>
        <taxon>Pseudomonadati</taxon>
        <taxon>Pseudomonadota</taxon>
        <taxon>Alphaproteobacteria</taxon>
        <taxon>Hyphomicrobiales</taxon>
        <taxon>Ancalomicrobiaceae</taxon>
        <taxon>Prosthecodimorpha</taxon>
    </lineage>
</organism>
<dbReference type="EMBL" id="LJYW01000001">
    <property type="protein sequence ID" value="KPL54829.1"/>
    <property type="molecule type" value="Genomic_DNA"/>
</dbReference>
<gene>
    <name evidence="4" type="ORF">ABB55_23560</name>
</gene>
<dbReference type="InterPro" id="IPR032466">
    <property type="entry name" value="Metal_Hydrolase"/>
</dbReference>
<proteinExistence type="predicted"/>
<dbReference type="CDD" id="cd01293">
    <property type="entry name" value="Bact_CD"/>
    <property type="match status" value="1"/>
</dbReference>
<dbReference type="InterPro" id="IPR011059">
    <property type="entry name" value="Metal-dep_hydrolase_composite"/>
</dbReference>
<dbReference type="InterPro" id="IPR013108">
    <property type="entry name" value="Amidohydro_3"/>
</dbReference>
<sequence>MSHDLFIRNVRPMAGAAADVHVQAGRIAAIGPNLPAPAGVEVLDGGGAILTPGLVEAHTHLDKSLWGMGWRPHDAGPRLIDKIDNERRLKKLINIDPARQSARQVVQSSRMGSTAIRSHVDVDTEIGLWGMEGVLQTRADYADIMDIDIVAFPQSGLMIRPGTADLLDQAMKMGADVVGGLDPCAIDRDPKGQLDVVFGLAERYGKPVDIHLHEGGTMGAFSMELIIERTRALGMTGKVTVSHAFCLGDPDQALVDPLIAALAELDIAIMTTGPASRPAPPIAKLAAAGVRICSGSDGIRDTWGPYGNADMLERAMFLGLRNNFRKDEEVELAFDVVTHGGARVMGLAGYGLDVGCVADLLIVPGEAITEAVVSRPSNRIVIKRGRVVARNGAVLREAP</sequence>
<evidence type="ECO:0000256" key="1">
    <source>
        <dbReference type="ARBA" id="ARBA00022723"/>
    </source>
</evidence>
<reference evidence="4 5" key="1">
    <citation type="submission" date="2015-09" db="EMBL/GenBank/DDBJ databases">
        <authorList>
            <person name="Jackson K.R."/>
            <person name="Lunt B.L."/>
            <person name="Fisher J.N.B."/>
            <person name="Gardner A.V."/>
            <person name="Bailey M.E."/>
            <person name="Deus L.M."/>
            <person name="Earl A.S."/>
            <person name="Gibby P.D."/>
            <person name="Hartmann K.A."/>
            <person name="Liu J.E."/>
            <person name="Manci A.M."/>
            <person name="Nielsen D.A."/>
            <person name="Solomon M.B."/>
            <person name="Breakwell D.P."/>
            <person name="Burnett S.H."/>
            <person name="Grose J.H."/>
        </authorList>
    </citation>
    <scope>NUCLEOTIDE SEQUENCE [LARGE SCALE GENOMIC DNA]</scope>
    <source>
        <strain evidence="4 5">16</strain>
    </source>
</reference>
<dbReference type="SUPFAM" id="SSF51556">
    <property type="entry name" value="Metallo-dependent hydrolases"/>
    <property type="match status" value="1"/>
</dbReference>
<keyword evidence="5" id="KW-1185">Reference proteome</keyword>
<evidence type="ECO:0000313" key="5">
    <source>
        <dbReference type="Proteomes" id="UP000048984"/>
    </source>
</evidence>
<dbReference type="InterPro" id="IPR052349">
    <property type="entry name" value="Metallo-hydrolase_Enzymes"/>
</dbReference>
<dbReference type="PANTHER" id="PTHR32027">
    <property type="entry name" value="CYTOSINE DEAMINASE"/>
    <property type="match status" value="1"/>
</dbReference>
<name>A0A0P6VV64_9HYPH</name>
<reference evidence="4 5" key="2">
    <citation type="submission" date="2015-10" db="EMBL/GenBank/DDBJ databases">
        <title>Draft Genome Sequence of Prosthecomicrobium hirschii ATCC 27832.</title>
        <authorList>
            <person name="Daniel J."/>
            <person name="Givan S.A."/>
            <person name="Brun Y.V."/>
            <person name="Brown P.J."/>
        </authorList>
    </citation>
    <scope>NUCLEOTIDE SEQUENCE [LARGE SCALE GENOMIC DNA]</scope>
    <source>
        <strain evidence="4 5">16</strain>
    </source>
</reference>
<evidence type="ECO:0000259" key="3">
    <source>
        <dbReference type="Pfam" id="PF07969"/>
    </source>
</evidence>
<dbReference type="SUPFAM" id="SSF51338">
    <property type="entry name" value="Composite domain of metallo-dependent hydrolases"/>
    <property type="match status" value="1"/>
</dbReference>
<dbReference type="NCBIfam" id="NF004636">
    <property type="entry name" value="PRK05985.1"/>
    <property type="match status" value="1"/>
</dbReference>